<evidence type="ECO:0000313" key="2">
    <source>
        <dbReference type="EMBL" id="CAD7245131.1"/>
    </source>
</evidence>
<protein>
    <submittedName>
        <fullName evidence="2">Uncharacterized protein</fullName>
    </submittedName>
</protein>
<keyword evidence="3" id="KW-1185">Reference proteome</keyword>
<dbReference type="Proteomes" id="UP000677054">
    <property type="component" value="Unassembled WGS sequence"/>
</dbReference>
<evidence type="ECO:0000313" key="3">
    <source>
        <dbReference type="Proteomes" id="UP000677054"/>
    </source>
</evidence>
<name>A0A7R8X8W5_9CRUS</name>
<organism evidence="2">
    <name type="scientific">Darwinula stevensoni</name>
    <dbReference type="NCBI Taxonomy" id="69355"/>
    <lineage>
        <taxon>Eukaryota</taxon>
        <taxon>Metazoa</taxon>
        <taxon>Ecdysozoa</taxon>
        <taxon>Arthropoda</taxon>
        <taxon>Crustacea</taxon>
        <taxon>Oligostraca</taxon>
        <taxon>Ostracoda</taxon>
        <taxon>Podocopa</taxon>
        <taxon>Podocopida</taxon>
        <taxon>Darwinulocopina</taxon>
        <taxon>Darwinuloidea</taxon>
        <taxon>Darwinulidae</taxon>
        <taxon>Darwinula</taxon>
    </lineage>
</organism>
<dbReference type="AlphaFoldDB" id="A0A7R8X8W5"/>
<feature type="chain" id="PRO_5036402451" evidence="1">
    <location>
        <begin position="17"/>
        <end position="63"/>
    </location>
</feature>
<gene>
    <name evidence="2" type="ORF">DSTB1V02_LOCUS5007</name>
</gene>
<feature type="signal peptide" evidence="1">
    <location>
        <begin position="1"/>
        <end position="16"/>
    </location>
</feature>
<evidence type="ECO:0000256" key="1">
    <source>
        <dbReference type="SAM" id="SignalP"/>
    </source>
</evidence>
<dbReference type="EMBL" id="CAJPEV010000785">
    <property type="protein sequence ID" value="CAG0888536.1"/>
    <property type="molecule type" value="Genomic_DNA"/>
</dbReference>
<proteinExistence type="predicted"/>
<sequence>MKVLLCLAALLCLALAQQQEEVLRVPGGPSQSENQNPRNQYFEFGFNKKDKDHDGYYFLDTSI</sequence>
<keyword evidence="1" id="KW-0732">Signal</keyword>
<reference evidence="2" key="1">
    <citation type="submission" date="2020-11" db="EMBL/GenBank/DDBJ databases">
        <authorList>
            <person name="Tran Van P."/>
        </authorList>
    </citation>
    <scope>NUCLEOTIDE SEQUENCE</scope>
</reference>
<dbReference type="EMBL" id="LR900302">
    <property type="protein sequence ID" value="CAD7245131.1"/>
    <property type="molecule type" value="Genomic_DNA"/>
</dbReference>
<accession>A0A7R8X8W5</accession>